<name>A0ABT1U784_9GAMM</name>
<dbReference type="InterPro" id="IPR007922">
    <property type="entry name" value="DciA-like"/>
</dbReference>
<protein>
    <submittedName>
        <fullName evidence="1">DUF721 domain-containing protein</fullName>
    </submittedName>
</protein>
<dbReference type="EMBL" id="JANIBK010000070">
    <property type="protein sequence ID" value="MCQ8129378.1"/>
    <property type="molecule type" value="Genomic_DNA"/>
</dbReference>
<dbReference type="RefSeq" id="WP_256615806.1">
    <property type="nucleotide sequence ID" value="NZ_JANIBK010000070.1"/>
</dbReference>
<evidence type="ECO:0000313" key="1">
    <source>
        <dbReference type="EMBL" id="MCQ8129378.1"/>
    </source>
</evidence>
<gene>
    <name evidence="1" type="ORF">NP596_13025</name>
</gene>
<dbReference type="Proteomes" id="UP001524586">
    <property type="component" value="Unassembled WGS sequence"/>
</dbReference>
<sequence length="154" mass="16976">MNHSKKPLFKPAMDFNGRPLAVCLEKIAEQKQLLNRVQNSLPADIAEHAVHCVLSNTRLLVYTDSAVWASQIRFFNQLILNDMRAGGHQNILSVQVKIILSATHGSRKRIVRLPSAETVAGIFGQIDDESGDALDLALAKLGRTLRKRLALKAG</sequence>
<dbReference type="Pfam" id="PF05258">
    <property type="entry name" value="DciA"/>
    <property type="match status" value="1"/>
</dbReference>
<comment type="caution">
    <text evidence="1">The sequence shown here is derived from an EMBL/GenBank/DDBJ whole genome shotgun (WGS) entry which is preliminary data.</text>
</comment>
<reference evidence="1 2" key="1">
    <citation type="submission" date="2022-07" db="EMBL/GenBank/DDBJ databases">
        <title>Methylomonas rivi sp. nov., Methylomonas rosea sp. nov., Methylomonas aureus sp. nov. and Methylomonas subterranea sp. nov., four novel methanotrophs isolated from a freshwater creek and the deep terrestrial subsurface.</title>
        <authorList>
            <person name="Abin C."/>
            <person name="Sankaranarayanan K."/>
            <person name="Garner C."/>
            <person name="Sindelar R."/>
            <person name="Kotary K."/>
            <person name="Garner R."/>
            <person name="Barclay S."/>
            <person name="Lawson P."/>
            <person name="Krumholz L."/>
        </authorList>
    </citation>
    <scope>NUCLEOTIDE SEQUENCE [LARGE SCALE GENOMIC DNA]</scope>
    <source>
        <strain evidence="1 2">WSC-6</strain>
    </source>
</reference>
<proteinExistence type="predicted"/>
<evidence type="ECO:0000313" key="2">
    <source>
        <dbReference type="Proteomes" id="UP001524586"/>
    </source>
</evidence>
<organism evidence="1 2">
    <name type="scientific">Methylomonas rivi</name>
    <dbReference type="NCBI Taxonomy" id="2952226"/>
    <lineage>
        <taxon>Bacteria</taxon>
        <taxon>Pseudomonadati</taxon>
        <taxon>Pseudomonadota</taxon>
        <taxon>Gammaproteobacteria</taxon>
        <taxon>Methylococcales</taxon>
        <taxon>Methylococcaceae</taxon>
        <taxon>Methylomonas</taxon>
    </lineage>
</organism>
<keyword evidence="2" id="KW-1185">Reference proteome</keyword>
<accession>A0ABT1U784</accession>